<keyword evidence="3" id="KW-1185">Reference proteome</keyword>
<dbReference type="InterPro" id="IPR007048">
    <property type="entry name" value="IraD/Gp25-like"/>
</dbReference>
<proteinExistence type="predicted"/>
<protein>
    <recommendedName>
        <fullName evidence="1">IraD/Gp25-like domain-containing protein</fullName>
    </recommendedName>
</protein>
<gene>
    <name evidence="2" type="ORF">HNR60_000660</name>
</gene>
<dbReference type="RefSeq" id="WP_184254235.1">
    <property type="nucleotide sequence ID" value="NZ_JACHIH010000002.1"/>
</dbReference>
<comment type="caution">
    <text evidence="2">The sequence shown here is derived from an EMBL/GenBank/DDBJ whole genome shotgun (WGS) entry which is preliminary data.</text>
</comment>
<dbReference type="AlphaFoldDB" id="A0A7W7Z0T9"/>
<sequence>MVGIDSNTGKVIDRTQHIIQSIGVLLTTPLGTRVMRRDVGFEVLEESGKPRRGYDSDAIEAAAKKALSTYEPRIHVDSIQSVISDGLLSAITVHYRDREDDAPGSVTIRY</sequence>
<dbReference type="EMBL" id="JACHIH010000002">
    <property type="protein sequence ID" value="MBB5045925.1"/>
    <property type="molecule type" value="Genomic_DNA"/>
</dbReference>
<reference evidence="2 3" key="1">
    <citation type="submission" date="2020-08" db="EMBL/GenBank/DDBJ databases">
        <title>Genomic Encyclopedia of Type Strains, Phase IV (KMG-IV): sequencing the most valuable type-strain genomes for metagenomic binning, comparative biology and taxonomic classification.</title>
        <authorList>
            <person name="Goeker M."/>
        </authorList>
    </citation>
    <scope>NUCLEOTIDE SEQUENCE [LARGE SCALE GENOMIC DNA]</scope>
    <source>
        <strain evidence="2 3">DSM 12706</strain>
    </source>
</reference>
<dbReference type="Proteomes" id="UP000542353">
    <property type="component" value="Unassembled WGS sequence"/>
</dbReference>
<dbReference type="Gene3D" id="3.10.450.40">
    <property type="match status" value="1"/>
</dbReference>
<organism evidence="2 3">
    <name type="scientific">Rhodopseudomonas rhenobacensis</name>
    <dbReference type="NCBI Taxonomy" id="87461"/>
    <lineage>
        <taxon>Bacteria</taxon>
        <taxon>Pseudomonadati</taxon>
        <taxon>Pseudomonadota</taxon>
        <taxon>Alphaproteobacteria</taxon>
        <taxon>Hyphomicrobiales</taxon>
        <taxon>Nitrobacteraceae</taxon>
        <taxon>Rhodopseudomonas</taxon>
    </lineage>
</organism>
<evidence type="ECO:0000259" key="1">
    <source>
        <dbReference type="Pfam" id="PF04965"/>
    </source>
</evidence>
<evidence type="ECO:0000313" key="2">
    <source>
        <dbReference type="EMBL" id="MBB5045925.1"/>
    </source>
</evidence>
<accession>A0A7W7Z0T9</accession>
<dbReference type="SUPFAM" id="SSF160719">
    <property type="entry name" value="gpW/gp25-like"/>
    <property type="match status" value="1"/>
</dbReference>
<feature type="domain" description="IraD/Gp25-like" evidence="1">
    <location>
        <begin position="15"/>
        <end position="96"/>
    </location>
</feature>
<name>A0A7W7Z0T9_9BRAD</name>
<dbReference type="Pfam" id="PF04965">
    <property type="entry name" value="GPW_gp25"/>
    <property type="match status" value="1"/>
</dbReference>
<evidence type="ECO:0000313" key="3">
    <source>
        <dbReference type="Proteomes" id="UP000542353"/>
    </source>
</evidence>